<proteinExistence type="inferred from homology"/>
<evidence type="ECO:0000256" key="11">
    <source>
        <dbReference type="SAM" id="Phobius"/>
    </source>
</evidence>
<feature type="region of interest" description="Disordered" evidence="10">
    <location>
        <begin position="857"/>
        <end position="885"/>
    </location>
</feature>
<evidence type="ECO:0000256" key="6">
    <source>
        <dbReference type="ARBA" id="ARBA00022840"/>
    </source>
</evidence>
<name>A0A196S7P8_BLAHN</name>
<dbReference type="EMBL" id="LXWW01000546">
    <property type="protein sequence ID" value="OAO12386.1"/>
    <property type="molecule type" value="Genomic_DNA"/>
</dbReference>
<evidence type="ECO:0000256" key="2">
    <source>
        <dbReference type="ARBA" id="ARBA00008869"/>
    </source>
</evidence>
<feature type="transmembrane region" description="Helical" evidence="11">
    <location>
        <begin position="1261"/>
        <end position="1283"/>
    </location>
</feature>
<dbReference type="CDD" id="cd03263">
    <property type="entry name" value="ABC_subfamily_A"/>
    <property type="match status" value="2"/>
</dbReference>
<gene>
    <name evidence="13" type="ORF">AV274_5924</name>
</gene>
<accession>A0A196S7P8</accession>
<dbReference type="PROSITE" id="PS00211">
    <property type="entry name" value="ABC_TRANSPORTER_1"/>
    <property type="match status" value="1"/>
</dbReference>
<feature type="transmembrane region" description="Helical" evidence="11">
    <location>
        <begin position="403"/>
        <end position="428"/>
    </location>
</feature>
<keyword evidence="8 11" id="KW-0472">Membrane</keyword>
<feature type="coiled-coil region" evidence="9">
    <location>
        <begin position="775"/>
        <end position="802"/>
    </location>
</feature>
<feature type="transmembrane region" description="Helical" evidence="11">
    <location>
        <begin position="354"/>
        <end position="378"/>
    </location>
</feature>
<dbReference type="STRING" id="478820.A0A196S7P8"/>
<evidence type="ECO:0000313" key="13">
    <source>
        <dbReference type="EMBL" id="OAO12386.1"/>
    </source>
</evidence>
<evidence type="ECO:0000256" key="10">
    <source>
        <dbReference type="SAM" id="MobiDB-lite"/>
    </source>
</evidence>
<evidence type="ECO:0000256" key="9">
    <source>
        <dbReference type="SAM" id="Coils"/>
    </source>
</evidence>
<dbReference type="InterPro" id="IPR017871">
    <property type="entry name" value="ABC_transporter-like_CS"/>
</dbReference>
<feature type="transmembrane region" description="Helical" evidence="11">
    <location>
        <begin position="1339"/>
        <end position="1361"/>
    </location>
</feature>
<keyword evidence="5" id="KW-0547">Nucleotide-binding</keyword>
<comment type="subcellular location">
    <subcellularLocation>
        <location evidence="1">Membrane</location>
        <topology evidence="1">Multi-pass membrane protein</topology>
    </subcellularLocation>
</comment>
<dbReference type="SUPFAM" id="SSF52540">
    <property type="entry name" value="P-loop containing nucleoside triphosphate hydrolases"/>
    <property type="match status" value="2"/>
</dbReference>
<comment type="similarity">
    <text evidence="2">Belongs to the ABC transporter superfamily. ABCA family.</text>
</comment>
<dbReference type="InterPro" id="IPR027417">
    <property type="entry name" value="P-loop_NTPase"/>
</dbReference>
<dbReference type="Pfam" id="PF00005">
    <property type="entry name" value="ABC_tran"/>
    <property type="match status" value="2"/>
</dbReference>
<dbReference type="GO" id="GO:0016020">
    <property type="term" value="C:membrane"/>
    <property type="evidence" value="ECO:0007669"/>
    <property type="project" value="UniProtKB-SubCell"/>
</dbReference>
<feature type="domain" description="ABC transporter" evidence="12">
    <location>
        <begin position="468"/>
        <end position="702"/>
    </location>
</feature>
<dbReference type="PANTHER" id="PTHR19229">
    <property type="entry name" value="ATP-BINDING CASSETTE TRANSPORTER SUBFAMILY A ABCA"/>
    <property type="match status" value="1"/>
</dbReference>
<dbReference type="Gene3D" id="3.40.50.300">
    <property type="entry name" value="P-loop containing nucleotide triphosphate hydrolases"/>
    <property type="match status" value="2"/>
</dbReference>
<evidence type="ECO:0000256" key="7">
    <source>
        <dbReference type="ARBA" id="ARBA00022989"/>
    </source>
</evidence>
<feature type="transmembrane region" description="Helical" evidence="11">
    <location>
        <begin position="20"/>
        <end position="47"/>
    </location>
</feature>
<dbReference type="InterPro" id="IPR026082">
    <property type="entry name" value="ABCA"/>
</dbReference>
<evidence type="ECO:0000313" key="14">
    <source>
        <dbReference type="Proteomes" id="UP000078348"/>
    </source>
</evidence>
<feature type="transmembrane region" description="Helical" evidence="11">
    <location>
        <begin position="305"/>
        <end position="323"/>
    </location>
</feature>
<dbReference type="FunFam" id="3.40.50.300:FF:000335">
    <property type="entry name" value="ATP binding cassette subfamily A member 5"/>
    <property type="match status" value="2"/>
</dbReference>
<keyword evidence="3" id="KW-0813">Transport</keyword>
<dbReference type="Proteomes" id="UP000078348">
    <property type="component" value="Unassembled WGS sequence"/>
</dbReference>
<evidence type="ECO:0000256" key="3">
    <source>
        <dbReference type="ARBA" id="ARBA00022448"/>
    </source>
</evidence>
<dbReference type="GO" id="GO:0140359">
    <property type="term" value="F:ABC-type transporter activity"/>
    <property type="evidence" value="ECO:0007669"/>
    <property type="project" value="InterPro"/>
</dbReference>
<evidence type="ECO:0000259" key="12">
    <source>
        <dbReference type="PROSITE" id="PS50893"/>
    </source>
</evidence>
<dbReference type="GO" id="GO:0016887">
    <property type="term" value="F:ATP hydrolysis activity"/>
    <property type="evidence" value="ECO:0007669"/>
    <property type="project" value="InterPro"/>
</dbReference>
<comment type="caution">
    <text evidence="13">The sequence shown here is derived from an EMBL/GenBank/DDBJ whole genome shotgun (WGS) entry which is preliminary data.</text>
</comment>
<feature type="transmembrane region" description="Helical" evidence="11">
    <location>
        <begin position="330"/>
        <end position="348"/>
    </location>
</feature>
<feature type="transmembrane region" description="Helical" evidence="11">
    <location>
        <begin position="940"/>
        <end position="960"/>
    </location>
</feature>
<feature type="transmembrane region" description="Helical" evidence="11">
    <location>
        <begin position="1181"/>
        <end position="1202"/>
    </location>
</feature>
<keyword evidence="9" id="KW-0175">Coiled coil</keyword>
<feature type="compositionally biased region" description="Basic and acidic residues" evidence="10">
    <location>
        <begin position="857"/>
        <end position="884"/>
    </location>
</feature>
<dbReference type="SMART" id="SM00382">
    <property type="entry name" value="AAA"/>
    <property type="match status" value="2"/>
</dbReference>
<keyword evidence="4 11" id="KW-0812">Transmembrane</keyword>
<dbReference type="InterPro" id="IPR003439">
    <property type="entry name" value="ABC_transporter-like_ATP-bd"/>
</dbReference>
<keyword evidence="14" id="KW-1185">Reference proteome</keyword>
<organism evidence="13 14">
    <name type="scientific">Blastocystis sp. subtype 1 (strain ATCC 50177 / NandII)</name>
    <dbReference type="NCBI Taxonomy" id="478820"/>
    <lineage>
        <taxon>Eukaryota</taxon>
        <taxon>Sar</taxon>
        <taxon>Stramenopiles</taxon>
        <taxon>Bigyra</taxon>
        <taxon>Opalozoa</taxon>
        <taxon>Opalinata</taxon>
        <taxon>Blastocystidae</taxon>
        <taxon>Blastocystis</taxon>
    </lineage>
</organism>
<feature type="transmembrane region" description="Helical" evidence="11">
    <location>
        <begin position="1222"/>
        <end position="1249"/>
    </location>
</feature>
<dbReference type="PROSITE" id="PS50893">
    <property type="entry name" value="ABC_TRANSPORTER_2"/>
    <property type="match status" value="2"/>
</dbReference>
<dbReference type="InterPro" id="IPR003593">
    <property type="entry name" value="AAA+_ATPase"/>
</dbReference>
<dbReference type="GO" id="GO:0005524">
    <property type="term" value="F:ATP binding"/>
    <property type="evidence" value="ECO:0007669"/>
    <property type="project" value="UniProtKB-KW"/>
</dbReference>
<feature type="transmembrane region" description="Helical" evidence="11">
    <location>
        <begin position="225"/>
        <end position="246"/>
    </location>
</feature>
<feature type="domain" description="ABC transporter" evidence="12">
    <location>
        <begin position="1420"/>
        <end position="1652"/>
    </location>
</feature>
<keyword evidence="6" id="KW-0067">ATP-binding</keyword>
<feature type="transmembrane region" description="Helical" evidence="11">
    <location>
        <begin position="1303"/>
        <end position="1327"/>
    </location>
</feature>
<keyword evidence="7 11" id="KW-1133">Transmembrane helix</keyword>
<sequence length="1732" mass="195373">MTSYSSILRQQCRALRTKNWLNACISAFSFLFLILSPIIVNVGYYLLYEGANTVSFGDMQQLAAIERCKNLDAKGRVYTPSSRRDTCRTLVYAPNTDRINRIMSIFAEMNGLTVGEDVVGVADRDEYVKSIYVPYDSNTPYAVLGLYFTEGSDSFKYHMWKNTTYNALSAASSNPADTVEIKLIHSVESAINRYLFPESKPIDLRLRLVSMIGSIFNENEQFGGMMNGLLILGFFFIVFFSIRLLNEKKDCMLTYLRSIGLLEGAHYWSYADLFLVCSLLAAVVYEVSGRLLKLSFFSLQQFGIPTLWCTVYLFCSCLMAFLLVSFTQRVWCYTLALALTLGLSSMLYHSDLYISLFSMLFSFLFPVPILQNVFVSILKRVSAHHTKFTWSDCLLADFDEGNVTGFCGCMIVFLYSVLLNFLWSWYLLYRNAHHLKCCFCFGSAFWKNGSVVKTEGIDNREQDAQTSAKNKSIVFSYTTMVFKSCTAVKELHMEIKPNQVFTLLGPNGCGKTTTISMLTGTYKPTYGEIYVDGNAISQGGLSLQNQFGVCAQFDYFWPHFTPRQMFQVIGMFRGFARATCLSECERLLKVFSLEKAIDGDTMSFSGGMKRKLSVALACMKGFSTIVLDEPTSGMDPISRLEVWNAVNTLKKDHTILLTTHSMEEADVMSDRIGIMFMGRLRAIGSPYGLKETHGKGYKLDISLNDNCNANEIFDLMKQYMVNSEMIAYTTVMLSVGIGREDMKFLPKFIMDVNKCACTKEWVISPSSMDEVFMKVVADNRNVEEADEQLREREEKEERKKVKLCVICGVNPAETVTIYNKKGKPHQLEGVYCRHCIDESSSEDEGDSIFTPPAEAKEVAAEGKEMETSTEGKEMETSTEGKEETTPMEVEMKFAPQETQPATTDTQPEQEMNISTNSSPHVFGALLWLNLKLLLNDYKKYIIAVLALACWILLSVLYSAFNLQAKCPDGSYAAYSWSCIDNNDPPRWTPGYDSAVMDNSYPFMENNLNYYPLHILLDQSGAAEILTKAAWPYDWNDIDRNYTELYNFTLSSNLDRDMTNRMRELVKMARGSGFYQTHLPSSEAVQWLERQIPQFMMKAEEKSGQLAVELTFHDASSVGNTVLNEYLSPVPSTTHGEQMISVLNVMNAHRYGPRLEKSYRGFVSSMYSKRYFMEANDNMKMAFVLFIPGFVCCMASYMIYRIVDDVAKGRISILFMNNVTWKSYYFITFFFWCCVMLVLEIIVASVIVAVNLKVISIPFISWVYFALASIETVAFGLFISSIYSSPFLAVCLNILLNLPGYFPLVTMSQSALCILPLSSLVVICYDMISPNGFGTAAMRSTLITSAVMTVVYLAIGYVVWFLRIDVGQIVDRFYQKKHVKGGYVEMENATLVMDEDVAKEEESIDAAMAGYTPVHREGKSLMVQDVSKVFFTKKGRKQVFPPISFCVKDYEVYGLLGPNGAGKTTLINILTSKLNANRGEVKVFGYPSSEGMVKKLISVVPQFDVFFDELRVSDHLQLVARLHGVNGGRYVAAAKNLAKQVGLDRDAFSYVSSKLSGGQKRRLTLGMALMSEPKLLFMDEPTTGLDPETRFAIWDTVKQMQKSMTILMTTHSMEEADALCSRIAIMTSQGIQCIGSPVHLKNKYGKGLLFSVSLADPERDVKDFVRTAVCGEMEFLEENFNVYSFTVAKEKVDLTHVLVTVMKLHKTGVITRWSISESSLDDVFQHICMKEEQ</sequence>
<evidence type="ECO:0000256" key="8">
    <source>
        <dbReference type="ARBA" id="ARBA00023136"/>
    </source>
</evidence>
<evidence type="ECO:0000256" key="5">
    <source>
        <dbReference type="ARBA" id="ARBA00022741"/>
    </source>
</evidence>
<dbReference type="OrthoDB" id="8061355at2759"/>
<evidence type="ECO:0000256" key="4">
    <source>
        <dbReference type="ARBA" id="ARBA00022692"/>
    </source>
</evidence>
<reference evidence="13 14" key="1">
    <citation type="submission" date="2016-05" db="EMBL/GenBank/DDBJ databases">
        <title>Nuclear genome of Blastocystis sp. subtype 1 NandII.</title>
        <authorList>
            <person name="Gentekaki E."/>
            <person name="Curtis B."/>
            <person name="Stairs C."/>
            <person name="Eme L."/>
            <person name="Herman E."/>
            <person name="Klimes V."/>
            <person name="Arias M.C."/>
            <person name="Elias M."/>
            <person name="Hilliou F."/>
            <person name="Klute M."/>
            <person name="Malik S.-B."/>
            <person name="Pightling A."/>
            <person name="Rachubinski R."/>
            <person name="Salas D."/>
            <person name="Schlacht A."/>
            <person name="Suga H."/>
            <person name="Archibald J."/>
            <person name="Ball S.G."/>
            <person name="Clark G."/>
            <person name="Dacks J."/>
            <person name="Van Der Giezen M."/>
            <person name="Tsaousis A."/>
            <person name="Roger A."/>
        </authorList>
    </citation>
    <scope>NUCLEOTIDE SEQUENCE [LARGE SCALE GENOMIC DNA]</scope>
    <source>
        <strain evidence="14">ATCC 50177 / NandII</strain>
    </source>
</reference>
<evidence type="ECO:0000256" key="1">
    <source>
        <dbReference type="ARBA" id="ARBA00004141"/>
    </source>
</evidence>
<feature type="transmembrane region" description="Helical" evidence="11">
    <location>
        <begin position="267"/>
        <end position="285"/>
    </location>
</feature>
<protein>
    <submittedName>
        <fullName evidence="13">ABC transporter</fullName>
    </submittedName>
</protein>